<feature type="domain" description="HTH lysR-type" evidence="5">
    <location>
        <begin position="1"/>
        <end position="54"/>
    </location>
</feature>
<dbReference type="Pfam" id="PF00126">
    <property type="entry name" value="HTH_1"/>
    <property type="match status" value="1"/>
</dbReference>
<comment type="similarity">
    <text evidence="1">Belongs to the LysR transcriptional regulatory family.</text>
</comment>
<evidence type="ECO:0000256" key="4">
    <source>
        <dbReference type="ARBA" id="ARBA00023163"/>
    </source>
</evidence>
<dbReference type="Gene3D" id="3.40.190.10">
    <property type="entry name" value="Periplasmic binding protein-like II"/>
    <property type="match status" value="2"/>
</dbReference>
<keyword evidence="4" id="KW-0804">Transcription</keyword>
<gene>
    <name evidence="6" type="ORF">D5039_01155</name>
</gene>
<dbReference type="EMBL" id="QZCW01000001">
    <property type="protein sequence ID" value="MCW5319826.1"/>
    <property type="molecule type" value="Genomic_DNA"/>
</dbReference>
<dbReference type="PROSITE" id="PS50931">
    <property type="entry name" value="HTH_LYSR"/>
    <property type="match status" value="1"/>
</dbReference>
<dbReference type="SUPFAM" id="SSF46785">
    <property type="entry name" value="Winged helix' DNA-binding domain"/>
    <property type="match status" value="1"/>
</dbReference>
<dbReference type="InterPro" id="IPR005119">
    <property type="entry name" value="LysR_subst-bd"/>
</dbReference>
<dbReference type="Proteomes" id="UP001208935">
    <property type="component" value="Unassembled WGS sequence"/>
</dbReference>
<accession>A0ABT3KND1</accession>
<dbReference type="PANTHER" id="PTHR30346:SF28">
    <property type="entry name" value="HTH-TYPE TRANSCRIPTIONAL REGULATOR CYNR"/>
    <property type="match status" value="1"/>
</dbReference>
<dbReference type="InterPro" id="IPR036390">
    <property type="entry name" value="WH_DNA-bd_sf"/>
</dbReference>
<evidence type="ECO:0000313" key="7">
    <source>
        <dbReference type="Proteomes" id="UP001208935"/>
    </source>
</evidence>
<evidence type="ECO:0000313" key="6">
    <source>
        <dbReference type="EMBL" id="MCW5319826.1"/>
    </source>
</evidence>
<sequence length="288" mass="31053">MLTTLQAIITQGSFVAAAQKVGCTPSAVTLQVRQLEKFFGRPLFDRSSRIVRPTQLALEVAGVAKDYSERLAALRTHATFSVSGVLRLGAITSIQTDVFPHILKRSLDAHPALQLRISPLNDSEDLLDALKADRLDAVIVSRPDGGGTRRLQWADLARQDYVMIAPAATASLVPSALLADYGWIAYDTALPGGRKAAQYVRRRFPAARSRMEMRSTDAIVSMVALGLGVSILPRPRAPLLDAYGVQVVALGDEAPYRQIALAWREADAAHRSIAAVLNIARSAFNGSG</sequence>
<evidence type="ECO:0000256" key="1">
    <source>
        <dbReference type="ARBA" id="ARBA00009437"/>
    </source>
</evidence>
<organism evidence="6 7">
    <name type="scientific">Verminephrobacter aporrectodeae subsp. tuberculatae</name>
    <dbReference type="NCBI Taxonomy" id="1110392"/>
    <lineage>
        <taxon>Bacteria</taxon>
        <taxon>Pseudomonadati</taxon>
        <taxon>Pseudomonadota</taxon>
        <taxon>Betaproteobacteria</taxon>
        <taxon>Burkholderiales</taxon>
        <taxon>Comamonadaceae</taxon>
        <taxon>Verminephrobacter</taxon>
    </lineage>
</organism>
<dbReference type="InterPro" id="IPR000847">
    <property type="entry name" value="LysR_HTH_N"/>
</dbReference>
<evidence type="ECO:0000256" key="2">
    <source>
        <dbReference type="ARBA" id="ARBA00023015"/>
    </source>
</evidence>
<reference evidence="7" key="1">
    <citation type="submission" date="2023-07" db="EMBL/GenBank/DDBJ databases">
        <title>Verminephrobacter genomes.</title>
        <authorList>
            <person name="Lund M.B."/>
        </authorList>
    </citation>
    <scope>NUCLEOTIDE SEQUENCE [LARGE SCALE GENOMIC DNA]</scope>
    <source>
        <strain evidence="7">AtM5-05</strain>
    </source>
</reference>
<dbReference type="Gene3D" id="1.10.10.10">
    <property type="entry name" value="Winged helix-like DNA-binding domain superfamily/Winged helix DNA-binding domain"/>
    <property type="match status" value="1"/>
</dbReference>
<keyword evidence="2" id="KW-0805">Transcription regulation</keyword>
<comment type="caution">
    <text evidence="6">The sequence shown here is derived from an EMBL/GenBank/DDBJ whole genome shotgun (WGS) entry which is preliminary data.</text>
</comment>
<keyword evidence="3" id="KW-0238">DNA-binding</keyword>
<proteinExistence type="inferred from homology"/>
<keyword evidence="7" id="KW-1185">Reference proteome</keyword>
<protein>
    <submittedName>
        <fullName evidence="6">LysR family transcriptional regulator</fullName>
    </submittedName>
</protein>
<evidence type="ECO:0000256" key="3">
    <source>
        <dbReference type="ARBA" id="ARBA00023125"/>
    </source>
</evidence>
<dbReference type="Pfam" id="PF03466">
    <property type="entry name" value="LysR_substrate"/>
    <property type="match status" value="1"/>
</dbReference>
<evidence type="ECO:0000259" key="5">
    <source>
        <dbReference type="PROSITE" id="PS50931"/>
    </source>
</evidence>
<dbReference type="PANTHER" id="PTHR30346">
    <property type="entry name" value="TRANSCRIPTIONAL DUAL REGULATOR HCAR-RELATED"/>
    <property type="match status" value="1"/>
</dbReference>
<dbReference type="InterPro" id="IPR036388">
    <property type="entry name" value="WH-like_DNA-bd_sf"/>
</dbReference>
<name>A0ABT3KND1_9BURK</name>
<dbReference type="SUPFAM" id="SSF53850">
    <property type="entry name" value="Periplasmic binding protein-like II"/>
    <property type="match status" value="1"/>
</dbReference>